<sequence>MNPNGTEYRSRDLLVLKETIREELARVSNILSRLQYRRQQQVAPDLSKDELLEIFQEEHERLIRQLQAIDASLLEAEGGTAPGLLEEHRKIERWRHTLAAKSQTPMMH</sequence>
<name>A0ABU6J3E7_9BURK</name>
<keyword evidence="2" id="KW-1185">Reference proteome</keyword>
<organism evidence="1 2">
    <name type="scientific">Noviherbaspirillum album</name>
    <dbReference type="NCBI Taxonomy" id="3080276"/>
    <lineage>
        <taxon>Bacteria</taxon>
        <taxon>Pseudomonadati</taxon>
        <taxon>Pseudomonadota</taxon>
        <taxon>Betaproteobacteria</taxon>
        <taxon>Burkholderiales</taxon>
        <taxon>Oxalobacteraceae</taxon>
        <taxon>Noviherbaspirillum</taxon>
    </lineage>
</organism>
<proteinExistence type="predicted"/>
<gene>
    <name evidence="1" type="ORF">RY831_01625</name>
</gene>
<reference evidence="1 2" key="1">
    <citation type="submission" date="2023-10" db="EMBL/GenBank/DDBJ databases">
        <title>Noviherbaspirillum sp. CPCC 100848 genome assembly.</title>
        <authorList>
            <person name="Li X.Y."/>
            <person name="Fang X.M."/>
        </authorList>
    </citation>
    <scope>NUCLEOTIDE SEQUENCE [LARGE SCALE GENOMIC DNA]</scope>
    <source>
        <strain evidence="1 2">CPCC 100848</strain>
    </source>
</reference>
<accession>A0ABU6J3E7</accession>
<dbReference type="Proteomes" id="UP001352263">
    <property type="component" value="Unassembled WGS sequence"/>
</dbReference>
<dbReference type="EMBL" id="JAWIIV010000001">
    <property type="protein sequence ID" value="MEC4717837.1"/>
    <property type="molecule type" value="Genomic_DNA"/>
</dbReference>
<evidence type="ECO:0000313" key="2">
    <source>
        <dbReference type="Proteomes" id="UP001352263"/>
    </source>
</evidence>
<comment type="caution">
    <text evidence="1">The sequence shown here is derived from an EMBL/GenBank/DDBJ whole genome shotgun (WGS) entry which is preliminary data.</text>
</comment>
<dbReference type="RefSeq" id="WP_326504583.1">
    <property type="nucleotide sequence ID" value="NZ_JAWIIV010000001.1"/>
</dbReference>
<protein>
    <submittedName>
        <fullName evidence="1">Uncharacterized protein</fullName>
    </submittedName>
</protein>
<evidence type="ECO:0000313" key="1">
    <source>
        <dbReference type="EMBL" id="MEC4717837.1"/>
    </source>
</evidence>